<dbReference type="Proteomes" id="UP000009226">
    <property type="component" value="Chromosome"/>
</dbReference>
<dbReference type="InterPro" id="IPR001727">
    <property type="entry name" value="GDT1-like"/>
</dbReference>
<name>F6B327_DESCC</name>
<evidence type="ECO:0000256" key="4">
    <source>
        <dbReference type="ARBA" id="ARBA00022989"/>
    </source>
</evidence>
<accession>F6B327</accession>
<feature type="transmembrane region" description="Helical" evidence="6">
    <location>
        <begin position="73"/>
        <end position="95"/>
    </location>
</feature>
<dbReference type="PANTHER" id="PTHR12608">
    <property type="entry name" value="TRANSMEMBRANE PROTEIN HTP-1 RELATED"/>
    <property type="match status" value="1"/>
</dbReference>
<proteinExistence type="inferred from homology"/>
<dbReference type="GO" id="GO:0016020">
    <property type="term" value="C:membrane"/>
    <property type="evidence" value="ECO:0007669"/>
    <property type="project" value="UniProtKB-SubCell"/>
</dbReference>
<evidence type="ECO:0000256" key="2">
    <source>
        <dbReference type="ARBA" id="ARBA00009190"/>
    </source>
</evidence>
<dbReference type="HOGENOM" id="CLU_140894_3_2_9"/>
<reference evidence="7" key="1">
    <citation type="submission" date="2011-05" db="EMBL/GenBank/DDBJ databases">
        <title>Complete sequence of Desulfotomaculum carboxydivorans CO-1-SRB.</title>
        <authorList>
            <consortium name="US DOE Joint Genome Institute"/>
            <person name="Lucas S."/>
            <person name="Han J."/>
            <person name="Lapidus A."/>
            <person name="Cheng J.-F."/>
            <person name="Goodwin L."/>
            <person name="Pitluck S."/>
            <person name="Peters L."/>
            <person name="Mikhailova N."/>
            <person name="Lu M."/>
            <person name="Han C."/>
            <person name="Tapia R."/>
            <person name="Land M."/>
            <person name="Hauser L."/>
            <person name="Kyrpides N."/>
            <person name="Ivanova N."/>
            <person name="Pagani I."/>
            <person name="Stams A."/>
            <person name="Plugge C."/>
            <person name="Muyzer G."/>
            <person name="Kuever J."/>
            <person name="Parshina S."/>
            <person name="Ivanova A."/>
            <person name="Nazina T."/>
            <person name="Woyke T."/>
        </authorList>
    </citation>
    <scope>NUCLEOTIDE SEQUENCE [LARGE SCALE GENOMIC DNA]</scope>
    <source>
        <strain evidence="7">CO-1-SRB</strain>
    </source>
</reference>
<dbReference type="EMBL" id="CP002736">
    <property type="protein sequence ID" value="AEF93931.1"/>
    <property type="molecule type" value="Genomic_DNA"/>
</dbReference>
<keyword evidence="4 6" id="KW-1133">Transmembrane helix</keyword>
<dbReference type="KEGG" id="dca:Desca_1061"/>
<feature type="transmembrane region" description="Helical" evidence="6">
    <location>
        <begin position="38"/>
        <end position="61"/>
    </location>
</feature>
<comment type="subcellular location">
    <subcellularLocation>
        <location evidence="1 6">Membrane</location>
        <topology evidence="1 6">Multi-pass membrane protein</topology>
    </subcellularLocation>
</comment>
<evidence type="ECO:0000256" key="6">
    <source>
        <dbReference type="RuleBase" id="RU365102"/>
    </source>
</evidence>
<dbReference type="GO" id="GO:0046873">
    <property type="term" value="F:metal ion transmembrane transporter activity"/>
    <property type="evidence" value="ECO:0007669"/>
    <property type="project" value="InterPro"/>
</dbReference>
<keyword evidence="3 6" id="KW-0812">Transmembrane</keyword>
<dbReference type="RefSeq" id="WP_003543036.1">
    <property type="nucleotide sequence ID" value="NC_015565.1"/>
</dbReference>
<dbReference type="Pfam" id="PF01169">
    <property type="entry name" value="GDT1"/>
    <property type="match status" value="1"/>
</dbReference>
<evidence type="ECO:0000313" key="7">
    <source>
        <dbReference type="EMBL" id="AEF93931.1"/>
    </source>
</evidence>
<dbReference type="PANTHER" id="PTHR12608:SF1">
    <property type="entry name" value="TRANSMEMBRANE PROTEIN 165"/>
    <property type="match status" value="1"/>
</dbReference>
<evidence type="ECO:0000256" key="3">
    <source>
        <dbReference type="ARBA" id="ARBA00022692"/>
    </source>
</evidence>
<keyword evidence="5 6" id="KW-0472">Membrane</keyword>
<evidence type="ECO:0000313" key="8">
    <source>
        <dbReference type="Proteomes" id="UP000009226"/>
    </source>
</evidence>
<gene>
    <name evidence="7" type="ordered locus">Desca_1061</name>
</gene>
<protein>
    <recommendedName>
        <fullName evidence="6">GDT1 family protein</fullName>
    </recommendedName>
</protein>
<dbReference type="eggNOG" id="COG2119">
    <property type="taxonomic scope" value="Bacteria"/>
</dbReference>
<evidence type="ECO:0000256" key="5">
    <source>
        <dbReference type="ARBA" id="ARBA00023136"/>
    </source>
</evidence>
<sequence>MRNASLKLFLSTLGIVFLSEMGDKTQITTMLLAGAKPLYVIYVALGSAMALICTSFIEVLIGSHIVARYLKPATIKVASGFAFLILGLLLILGVIGADEINTLKGSIL</sequence>
<evidence type="ECO:0000256" key="1">
    <source>
        <dbReference type="ARBA" id="ARBA00004141"/>
    </source>
</evidence>
<dbReference type="STRING" id="868595.Desca_1061"/>
<comment type="caution">
    <text evidence="6">Lacks conserved residue(s) required for the propagation of feature annotation.</text>
</comment>
<organism evidence="7 8">
    <name type="scientific">Desulfotomaculum nigrificans (strain DSM 14880 / VKM B-2319 / CO-1-SRB)</name>
    <name type="common">Desulfotomaculum carboxydivorans</name>
    <dbReference type="NCBI Taxonomy" id="868595"/>
    <lineage>
        <taxon>Bacteria</taxon>
        <taxon>Bacillati</taxon>
        <taxon>Bacillota</taxon>
        <taxon>Clostridia</taxon>
        <taxon>Eubacteriales</taxon>
        <taxon>Desulfotomaculaceae</taxon>
        <taxon>Desulfotomaculum</taxon>
    </lineage>
</organism>
<keyword evidence="8" id="KW-1185">Reference proteome</keyword>
<comment type="similarity">
    <text evidence="2 6">Belongs to the GDT1 family.</text>
</comment>
<dbReference type="AlphaFoldDB" id="F6B327"/>